<evidence type="ECO:0000313" key="2">
    <source>
        <dbReference type="Proteomes" id="UP000789920"/>
    </source>
</evidence>
<name>A0ACA9NEU7_9GLOM</name>
<keyword evidence="2" id="KW-1185">Reference proteome</keyword>
<organism evidence="1 2">
    <name type="scientific">Racocetra persica</name>
    <dbReference type="NCBI Taxonomy" id="160502"/>
    <lineage>
        <taxon>Eukaryota</taxon>
        <taxon>Fungi</taxon>
        <taxon>Fungi incertae sedis</taxon>
        <taxon>Mucoromycota</taxon>
        <taxon>Glomeromycotina</taxon>
        <taxon>Glomeromycetes</taxon>
        <taxon>Diversisporales</taxon>
        <taxon>Gigasporaceae</taxon>
        <taxon>Racocetra</taxon>
    </lineage>
</organism>
<comment type="caution">
    <text evidence="1">The sequence shown here is derived from an EMBL/GenBank/DDBJ whole genome shotgun (WGS) entry which is preliminary data.</text>
</comment>
<reference evidence="1" key="1">
    <citation type="submission" date="2021-06" db="EMBL/GenBank/DDBJ databases">
        <authorList>
            <person name="Kallberg Y."/>
            <person name="Tangrot J."/>
            <person name="Rosling A."/>
        </authorList>
    </citation>
    <scope>NUCLEOTIDE SEQUENCE</scope>
    <source>
        <strain evidence="1">MA461A</strain>
    </source>
</reference>
<accession>A0ACA9NEU7</accession>
<sequence length="108" mass="12821">RTLFYNWYYQESSIIQFPLRLQDIYPPEHNFDKKELQAWQAIFIACGYINVIPISKKELSIEFLSKALNPIADKELLKNFYENNIIQLDKNISTPILVQQPNPQDEIF</sequence>
<dbReference type="EMBL" id="CAJVQC010013825">
    <property type="protein sequence ID" value="CAG8651498.1"/>
    <property type="molecule type" value="Genomic_DNA"/>
</dbReference>
<feature type="non-terminal residue" evidence="1">
    <location>
        <position position="1"/>
    </location>
</feature>
<evidence type="ECO:0000313" key="1">
    <source>
        <dbReference type="EMBL" id="CAG8651498.1"/>
    </source>
</evidence>
<protein>
    <submittedName>
        <fullName evidence="1">30167_t:CDS:1</fullName>
    </submittedName>
</protein>
<proteinExistence type="predicted"/>
<dbReference type="Proteomes" id="UP000789920">
    <property type="component" value="Unassembled WGS sequence"/>
</dbReference>
<gene>
    <name evidence="1" type="ORF">RPERSI_LOCUS7888</name>
</gene>